<feature type="signal peptide" evidence="1">
    <location>
        <begin position="1"/>
        <end position="21"/>
    </location>
</feature>
<evidence type="ECO:0000313" key="3">
    <source>
        <dbReference type="Proteomes" id="UP000197019"/>
    </source>
</evidence>
<dbReference type="EMBL" id="CP022129">
    <property type="protein sequence ID" value="ASF46256.1"/>
    <property type="molecule type" value="Genomic_DNA"/>
</dbReference>
<organism evidence="2 3">
    <name type="scientific">Methylovulum psychrotolerans</name>
    <dbReference type="NCBI Taxonomy" id="1704499"/>
    <lineage>
        <taxon>Bacteria</taxon>
        <taxon>Pseudomonadati</taxon>
        <taxon>Pseudomonadota</taxon>
        <taxon>Gammaproteobacteria</taxon>
        <taxon>Methylococcales</taxon>
        <taxon>Methylococcaceae</taxon>
        <taxon>Methylovulum</taxon>
    </lineage>
</organism>
<sequence length="126" mass="14547">MRPSRLLLLFFCLLISQSVFALRCGHELVELGNSKNDVVYKCGDPDSIDTHLERRSVSHYASESNYFGDGATVYPNTATNIGLQQYAEVDVVVEEWVYDFGRRRLQQYLRFENGRLKELKTLDRGH</sequence>
<proteinExistence type="predicted"/>
<gene>
    <name evidence="2" type="ORF">CEK71_09280</name>
</gene>
<evidence type="ECO:0000256" key="1">
    <source>
        <dbReference type="SAM" id="SignalP"/>
    </source>
</evidence>
<dbReference type="Proteomes" id="UP000197019">
    <property type="component" value="Chromosome"/>
</dbReference>
<evidence type="ECO:0000313" key="2">
    <source>
        <dbReference type="EMBL" id="ASF46256.1"/>
    </source>
</evidence>
<dbReference type="KEGG" id="mpsy:CEK71_09280"/>
<evidence type="ECO:0008006" key="4">
    <source>
        <dbReference type="Google" id="ProtNLM"/>
    </source>
</evidence>
<name>A0A1Z4BY89_9GAMM</name>
<keyword evidence="1" id="KW-0732">Signal</keyword>
<dbReference type="OrthoDB" id="8906462at2"/>
<keyword evidence="3" id="KW-1185">Reference proteome</keyword>
<accession>A0A1Z4BY89</accession>
<reference evidence="2 3" key="1">
    <citation type="submission" date="2017-06" db="EMBL/GenBank/DDBJ databases">
        <title>Genome Sequencing of the methanotroph Methylovulum psychrotolerants str. HV10-M2 isolated from a high-altitude environment.</title>
        <authorList>
            <person name="Mateos-Rivera A."/>
        </authorList>
    </citation>
    <scope>NUCLEOTIDE SEQUENCE [LARGE SCALE GENOMIC DNA]</scope>
    <source>
        <strain evidence="2 3">HV10_M2</strain>
    </source>
</reference>
<feature type="chain" id="PRO_5012418933" description="DUF2845 domain-containing protein" evidence="1">
    <location>
        <begin position="22"/>
        <end position="126"/>
    </location>
</feature>
<dbReference type="InterPro" id="IPR021268">
    <property type="entry name" value="DUF2845"/>
</dbReference>
<dbReference type="AlphaFoldDB" id="A0A1Z4BY89"/>
<dbReference type="Pfam" id="PF11006">
    <property type="entry name" value="DUF2845"/>
    <property type="match status" value="1"/>
</dbReference>
<dbReference type="RefSeq" id="WP_088619129.1">
    <property type="nucleotide sequence ID" value="NZ_CP022129.1"/>
</dbReference>
<protein>
    <recommendedName>
        <fullName evidence="4">DUF2845 domain-containing protein</fullName>
    </recommendedName>
</protein>